<sequence>MLRATFSFFGGIFSFLITGMLAAALLIAGVFWYYAQDLPSHEQLANYAPPSISRIYSGEGRLIDEFAQERRLFTPIEDIPERVKAAFISAEDRNFYVHGGFDLRAIGAAAYQAIESRGRNVRGASTITQQVMKNFLLSGDRTGERKIKELILASRVEGTLTKDDILELYLNEIFLGQNSYGVTAAAQTYFNKTLDDLTIEEAAFLAALPQAPSNYHPVRNYDRVVARRDYVLGEMLRNGYIDRGQHDRAKALPLLTVQSGDFPSSRDAMPPRDYFTDEVRRQLSGTFGEDEFFGGGLSIRATVDPEMQDKAAHALQRALESYDRGLGELRTTGETIAPDLLGREEDWRAALAELTLARDITLGNRWYPAVVLEVSPDRARLGIEAVPSDRNAPHVVDRPDIDWARGSLSDNLNVGDVVYVRAVTSENDGSFQRWSLRQIPEIQGGFMAMDVNNGRVIAMQGGFSYEASVFNRATQAQRQPGSAFKPFVYAAALDSGFTPATIVIDAPIEIDTPQGVWRPTNASNQFYGPTPVRTGIERSRNLMTVRLAQEVGMDVVGGYAERFGVYDQAQTYLANALGSQETTLFQMVAAYAMFANGGERVEPTLVDRVQDRYGRTIYRHDQRNCVDCNEAGLVEGRKPWISSTRARVMDEVTAYQLTSMMQGVVQRGTAASTVNLSVPTAGKTGTTNDARDVWFVGYTSNIVAGCYLGYDQPKPLGRGAGGGSMCGPVFNEFMQHAVEKYGGGRFRVPDNGYFLKIDRVTGARLPDDASGANVVAEFFREGEEPIFGLAAIIDGGFAMGGDLPMFAPGEQYEALEREDAGRGTPPPASFGTVTTGGLY</sequence>
<feature type="domain" description="Penicillin-binding protein transpeptidase" evidence="28">
    <location>
        <begin position="444"/>
        <end position="735"/>
    </location>
</feature>
<dbReference type="EMBL" id="JALZWP010000001">
    <property type="protein sequence ID" value="MCL1627459.1"/>
    <property type="molecule type" value="Genomic_DNA"/>
</dbReference>
<dbReference type="InterPro" id="IPR012338">
    <property type="entry name" value="Beta-lactam/transpept-like"/>
</dbReference>
<name>A0ABT0LXV4_9RHOB</name>
<dbReference type="NCBIfam" id="TIGR02074">
    <property type="entry name" value="PBP_1a_fam"/>
    <property type="match status" value="1"/>
</dbReference>
<evidence type="ECO:0000256" key="4">
    <source>
        <dbReference type="ARBA" id="ARBA00007739"/>
    </source>
</evidence>
<evidence type="ECO:0000259" key="30">
    <source>
        <dbReference type="Pfam" id="PF17092"/>
    </source>
</evidence>
<feature type="region of interest" description="Disordered" evidence="26">
    <location>
        <begin position="817"/>
        <end position="839"/>
    </location>
</feature>
<feature type="transmembrane region" description="Helical" evidence="27">
    <location>
        <begin position="12"/>
        <end position="34"/>
    </location>
</feature>
<protein>
    <recommendedName>
        <fullName evidence="6">Penicillin-binding protein 1A</fullName>
        <ecNumber evidence="24">2.4.99.28</ecNumber>
        <ecNumber evidence="5">3.4.16.4</ecNumber>
    </recommendedName>
</protein>
<keyword evidence="14" id="KW-0378">Hydrolase</keyword>
<comment type="caution">
    <text evidence="31">The sequence shown here is derived from an EMBL/GenBank/DDBJ whole genome shotgun (WGS) entry which is preliminary data.</text>
</comment>
<evidence type="ECO:0000256" key="26">
    <source>
        <dbReference type="SAM" id="MobiDB-lite"/>
    </source>
</evidence>
<dbReference type="Pfam" id="PF17092">
    <property type="entry name" value="PCB_OB"/>
    <property type="match status" value="1"/>
</dbReference>
<evidence type="ECO:0000256" key="18">
    <source>
        <dbReference type="ARBA" id="ARBA00022989"/>
    </source>
</evidence>
<evidence type="ECO:0000256" key="16">
    <source>
        <dbReference type="ARBA" id="ARBA00022968"/>
    </source>
</evidence>
<evidence type="ECO:0000256" key="8">
    <source>
        <dbReference type="ARBA" id="ARBA00022519"/>
    </source>
</evidence>
<dbReference type="InterPro" id="IPR036950">
    <property type="entry name" value="PBP_transglycosylase"/>
</dbReference>
<gene>
    <name evidence="31" type="ORF">M3N55_01830</name>
</gene>
<evidence type="ECO:0000256" key="25">
    <source>
        <dbReference type="ARBA" id="ARBA00049902"/>
    </source>
</evidence>
<evidence type="ECO:0000313" key="31">
    <source>
        <dbReference type="EMBL" id="MCL1627459.1"/>
    </source>
</evidence>
<evidence type="ECO:0000256" key="7">
    <source>
        <dbReference type="ARBA" id="ARBA00022475"/>
    </source>
</evidence>
<evidence type="ECO:0000256" key="27">
    <source>
        <dbReference type="SAM" id="Phobius"/>
    </source>
</evidence>
<comment type="similarity">
    <text evidence="4">In the N-terminal section; belongs to the glycosyltransferase 51 family.</text>
</comment>
<evidence type="ECO:0000256" key="20">
    <source>
        <dbReference type="ARBA" id="ARBA00023251"/>
    </source>
</evidence>
<comment type="similarity">
    <text evidence="3">In the C-terminal section; belongs to the transpeptidase family.</text>
</comment>
<keyword evidence="17" id="KW-0573">Peptidoglycan synthesis</keyword>
<evidence type="ECO:0000256" key="12">
    <source>
        <dbReference type="ARBA" id="ARBA00022679"/>
    </source>
</evidence>
<comment type="pathway">
    <text evidence="2">Cell wall biogenesis; peptidoglycan biosynthesis.</text>
</comment>
<dbReference type="RefSeq" id="WP_249055794.1">
    <property type="nucleotide sequence ID" value="NZ_JALZWP010000001.1"/>
</dbReference>
<evidence type="ECO:0000256" key="14">
    <source>
        <dbReference type="ARBA" id="ARBA00022801"/>
    </source>
</evidence>
<keyword evidence="13 27" id="KW-0812">Transmembrane</keyword>
<evidence type="ECO:0000256" key="1">
    <source>
        <dbReference type="ARBA" id="ARBA00004249"/>
    </source>
</evidence>
<keyword evidence="12" id="KW-0808">Transferase</keyword>
<dbReference type="InterPro" id="IPR001264">
    <property type="entry name" value="Glyco_trans_51"/>
</dbReference>
<dbReference type="InterPro" id="IPR031376">
    <property type="entry name" value="PCB_OB"/>
</dbReference>
<evidence type="ECO:0000256" key="6">
    <source>
        <dbReference type="ARBA" id="ARBA00018638"/>
    </source>
</evidence>
<comment type="catalytic activity">
    <reaction evidence="25">
        <text>[GlcNAc-(1-&gt;4)-Mur2Ac(oyl-L-Ala-gamma-D-Glu-L-Lys-D-Ala-D-Ala)](n)-di-trans,octa-cis-undecaprenyl diphosphate + beta-D-GlcNAc-(1-&gt;4)-Mur2Ac(oyl-L-Ala-gamma-D-Glu-L-Lys-D-Ala-D-Ala)-di-trans,octa-cis-undecaprenyl diphosphate = [GlcNAc-(1-&gt;4)-Mur2Ac(oyl-L-Ala-gamma-D-Glu-L-Lys-D-Ala-D-Ala)](n+1)-di-trans,octa-cis-undecaprenyl diphosphate + di-trans,octa-cis-undecaprenyl diphosphate + H(+)</text>
        <dbReference type="Rhea" id="RHEA:23708"/>
        <dbReference type="Rhea" id="RHEA-COMP:9602"/>
        <dbReference type="Rhea" id="RHEA-COMP:9603"/>
        <dbReference type="ChEBI" id="CHEBI:15378"/>
        <dbReference type="ChEBI" id="CHEBI:58405"/>
        <dbReference type="ChEBI" id="CHEBI:60033"/>
        <dbReference type="ChEBI" id="CHEBI:78435"/>
        <dbReference type="EC" id="2.4.99.28"/>
    </reaction>
</comment>
<dbReference type="InterPro" id="IPR001460">
    <property type="entry name" value="PCN-bd_Tpept"/>
</dbReference>
<evidence type="ECO:0000256" key="23">
    <source>
        <dbReference type="ARBA" id="ARBA00034000"/>
    </source>
</evidence>
<keyword evidence="22" id="KW-0961">Cell wall biogenesis/degradation</keyword>
<keyword evidence="8" id="KW-0997">Cell inner membrane</keyword>
<keyword evidence="21" id="KW-0511">Multifunctional enzyme</keyword>
<reference evidence="31 32" key="1">
    <citation type="submission" date="2022-05" db="EMBL/GenBank/DDBJ databases">
        <title>Seasonal and diel survey of microbial diversity of the Tyrrhenian coast.</title>
        <authorList>
            <person name="Gattoni G."/>
            <person name="Corral P."/>
        </authorList>
    </citation>
    <scope>NUCLEOTIDE SEQUENCE [LARGE SCALE GENOMIC DNA]</scope>
    <source>
        <strain evidence="31 32">V10</strain>
    </source>
</reference>
<comment type="subcellular location">
    <subcellularLocation>
        <location evidence="1">Cell inner membrane</location>
        <topology evidence="1">Single-pass type II membrane protein</topology>
    </subcellularLocation>
</comment>
<dbReference type="SUPFAM" id="SSF56601">
    <property type="entry name" value="beta-lactamase/transpeptidase-like"/>
    <property type="match status" value="1"/>
</dbReference>
<evidence type="ECO:0000256" key="11">
    <source>
        <dbReference type="ARBA" id="ARBA00022676"/>
    </source>
</evidence>
<keyword evidence="10" id="KW-0645">Protease</keyword>
<keyword evidence="32" id="KW-1185">Reference proteome</keyword>
<dbReference type="InterPro" id="IPR050396">
    <property type="entry name" value="Glycosyltr_51/Transpeptidase"/>
</dbReference>
<dbReference type="EC" id="2.4.99.28" evidence="24"/>
<dbReference type="InterPro" id="IPR023346">
    <property type="entry name" value="Lysozyme-like_dom_sf"/>
</dbReference>
<keyword evidence="9" id="KW-0121">Carboxypeptidase</keyword>
<evidence type="ECO:0000256" key="19">
    <source>
        <dbReference type="ARBA" id="ARBA00023136"/>
    </source>
</evidence>
<evidence type="ECO:0000256" key="15">
    <source>
        <dbReference type="ARBA" id="ARBA00022960"/>
    </source>
</evidence>
<dbReference type="PANTHER" id="PTHR32282">
    <property type="entry name" value="BINDING PROTEIN TRANSPEPTIDASE, PUTATIVE-RELATED"/>
    <property type="match status" value="1"/>
</dbReference>
<accession>A0ABT0LXV4</accession>
<evidence type="ECO:0000256" key="24">
    <source>
        <dbReference type="ARBA" id="ARBA00044770"/>
    </source>
</evidence>
<dbReference type="Pfam" id="PF00905">
    <property type="entry name" value="Transpeptidase"/>
    <property type="match status" value="1"/>
</dbReference>
<dbReference type="PANTHER" id="PTHR32282:SF27">
    <property type="entry name" value="PENICILLIN-BINDING PROTEIN 1A"/>
    <property type="match status" value="1"/>
</dbReference>
<evidence type="ECO:0000256" key="5">
    <source>
        <dbReference type="ARBA" id="ARBA00012448"/>
    </source>
</evidence>
<evidence type="ECO:0000256" key="13">
    <source>
        <dbReference type="ARBA" id="ARBA00022692"/>
    </source>
</evidence>
<evidence type="ECO:0000256" key="3">
    <source>
        <dbReference type="ARBA" id="ARBA00007090"/>
    </source>
</evidence>
<feature type="domain" description="Glycosyl transferase family 51" evidence="29">
    <location>
        <begin position="60"/>
        <end position="235"/>
    </location>
</feature>
<keyword evidence="20" id="KW-0046">Antibiotic resistance</keyword>
<evidence type="ECO:0000256" key="10">
    <source>
        <dbReference type="ARBA" id="ARBA00022670"/>
    </source>
</evidence>
<evidence type="ECO:0000313" key="32">
    <source>
        <dbReference type="Proteomes" id="UP001202550"/>
    </source>
</evidence>
<dbReference type="Pfam" id="PF00912">
    <property type="entry name" value="Transgly"/>
    <property type="match status" value="1"/>
</dbReference>
<evidence type="ECO:0000259" key="29">
    <source>
        <dbReference type="Pfam" id="PF00912"/>
    </source>
</evidence>
<evidence type="ECO:0000256" key="22">
    <source>
        <dbReference type="ARBA" id="ARBA00023316"/>
    </source>
</evidence>
<dbReference type="SUPFAM" id="SSF53955">
    <property type="entry name" value="Lysozyme-like"/>
    <property type="match status" value="1"/>
</dbReference>
<feature type="domain" description="Penicillin-binding protein OB-like" evidence="30">
    <location>
        <begin position="344"/>
        <end position="442"/>
    </location>
</feature>
<evidence type="ECO:0000256" key="21">
    <source>
        <dbReference type="ARBA" id="ARBA00023268"/>
    </source>
</evidence>
<keyword evidence="7" id="KW-1003">Cell membrane</keyword>
<evidence type="ECO:0000256" key="9">
    <source>
        <dbReference type="ARBA" id="ARBA00022645"/>
    </source>
</evidence>
<keyword evidence="16" id="KW-0735">Signal-anchor</keyword>
<comment type="catalytic activity">
    <reaction evidence="23">
        <text>Preferential cleavage: (Ac)2-L-Lys-D-Ala-|-D-Ala. Also transpeptidation of peptidyl-alanyl moieties that are N-acyl substituents of D-alanine.</text>
        <dbReference type="EC" id="3.4.16.4"/>
    </reaction>
</comment>
<proteinExistence type="inferred from homology"/>
<keyword evidence="11" id="KW-0328">Glycosyltransferase</keyword>
<dbReference type="Proteomes" id="UP001202550">
    <property type="component" value="Unassembled WGS sequence"/>
</dbReference>
<evidence type="ECO:0000259" key="28">
    <source>
        <dbReference type="Pfam" id="PF00905"/>
    </source>
</evidence>
<keyword evidence="18 27" id="KW-1133">Transmembrane helix</keyword>
<evidence type="ECO:0000256" key="17">
    <source>
        <dbReference type="ARBA" id="ARBA00022984"/>
    </source>
</evidence>
<organism evidence="31 32">
    <name type="scientific">Roseinatronobacter domitianus</name>
    <dbReference type="NCBI Taxonomy" id="2940293"/>
    <lineage>
        <taxon>Bacteria</taxon>
        <taxon>Pseudomonadati</taxon>
        <taxon>Pseudomonadota</taxon>
        <taxon>Alphaproteobacteria</taxon>
        <taxon>Rhodobacterales</taxon>
        <taxon>Paracoccaceae</taxon>
        <taxon>Roseinatronobacter</taxon>
    </lineage>
</organism>
<evidence type="ECO:0000256" key="2">
    <source>
        <dbReference type="ARBA" id="ARBA00004752"/>
    </source>
</evidence>
<keyword evidence="19 27" id="KW-0472">Membrane</keyword>
<dbReference type="EC" id="3.4.16.4" evidence="5"/>
<dbReference type="Gene3D" id="3.40.710.10">
    <property type="entry name" value="DD-peptidase/beta-lactamase superfamily"/>
    <property type="match status" value="2"/>
</dbReference>
<dbReference type="Gene3D" id="1.10.3810.10">
    <property type="entry name" value="Biosynthetic peptidoglycan transglycosylase-like"/>
    <property type="match status" value="1"/>
</dbReference>
<keyword evidence="15" id="KW-0133">Cell shape</keyword>